<keyword evidence="7" id="KW-0325">Glycoprotein</keyword>
<feature type="domain" description="Peptidase A1" evidence="13">
    <location>
        <begin position="222"/>
        <end position="541"/>
    </location>
</feature>
<dbReference type="GO" id="GO:0005886">
    <property type="term" value="C:plasma membrane"/>
    <property type="evidence" value="ECO:0007669"/>
    <property type="project" value="UniProtKB-SubCell"/>
</dbReference>
<dbReference type="FunFam" id="2.40.70.10:FF:000008">
    <property type="entry name" value="Cathepsin D"/>
    <property type="match status" value="1"/>
</dbReference>
<organism evidence="14 15">
    <name type="scientific">Mycena alexandri</name>
    <dbReference type="NCBI Taxonomy" id="1745969"/>
    <lineage>
        <taxon>Eukaryota</taxon>
        <taxon>Fungi</taxon>
        <taxon>Dikarya</taxon>
        <taxon>Basidiomycota</taxon>
        <taxon>Agaricomycotina</taxon>
        <taxon>Agaricomycetes</taxon>
        <taxon>Agaricomycetidae</taxon>
        <taxon>Agaricales</taxon>
        <taxon>Marasmiineae</taxon>
        <taxon>Mycenaceae</taxon>
        <taxon>Mycena</taxon>
    </lineage>
</organism>
<dbReference type="EMBL" id="JARJCM010000026">
    <property type="protein sequence ID" value="KAJ7039559.1"/>
    <property type="molecule type" value="Genomic_DNA"/>
</dbReference>
<keyword evidence="6" id="KW-0472">Membrane</keyword>
<name>A0AAD6T4B6_9AGAR</name>
<dbReference type="PROSITE" id="PS51767">
    <property type="entry name" value="PEPTIDASE_A1"/>
    <property type="match status" value="1"/>
</dbReference>
<dbReference type="GO" id="GO:0006508">
    <property type="term" value="P:proteolysis"/>
    <property type="evidence" value="ECO:0007669"/>
    <property type="project" value="UniProtKB-KW"/>
</dbReference>
<evidence type="ECO:0000256" key="5">
    <source>
        <dbReference type="ARBA" id="ARBA00022801"/>
    </source>
</evidence>
<keyword evidence="15" id="KW-1185">Reference proteome</keyword>
<keyword evidence="8" id="KW-0449">Lipoprotein</keyword>
<dbReference type="Pfam" id="PF00026">
    <property type="entry name" value="Asp"/>
    <property type="match status" value="1"/>
</dbReference>
<feature type="disulfide bond" evidence="10">
    <location>
        <begin position="465"/>
        <end position="501"/>
    </location>
</feature>
<accession>A0AAD6T4B6</accession>
<feature type="signal peptide" evidence="12">
    <location>
        <begin position="1"/>
        <end position="20"/>
    </location>
</feature>
<evidence type="ECO:0000313" key="14">
    <source>
        <dbReference type="EMBL" id="KAJ7039559.1"/>
    </source>
</evidence>
<reference evidence="14" key="1">
    <citation type="submission" date="2023-03" db="EMBL/GenBank/DDBJ databases">
        <title>Massive genome expansion in bonnet fungi (Mycena s.s.) driven by repeated elements and novel gene families across ecological guilds.</title>
        <authorList>
            <consortium name="Lawrence Berkeley National Laboratory"/>
            <person name="Harder C.B."/>
            <person name="Miyauchi S."/>
            <person name="Viragh M."/>
            <person name="Kuo A."/>
            <person name="Thoen E."/>
            <person name="Andreopoulos B."/>
            <person name="Lu D."/>
            <person name="Skrede I."/>
            <person name="Drula E."/>
            <person name="Henrissat B."/>
            <person name="Morin E."/>
            <person name="Kohler A."/>
            <person name="Barry K."/>
            <person name="LaButti K."/>
            <person name="Morin E."/>
            <person name="Salamov A."/>
            <person name="Lipzen A."/>
            <person name="Mereny Z."/>
            <person name="Hegedus B."/>
            <person name="Baldrian P."/>
            <person name="Stursova M."/>
            <person name="Weitz H."/>
            <person name="Taylor A."/>
            <person name="Grigoriev I.V."/>
            <person name="Nagy L.G."/>
            <person name="Martin F."/>
            <person name="Kauserud H."/>
        </authorList>
    </citation>
    <scope>NUCLEOTIDE SEQUENCE</scope>
    <source>
        <strain evidence="14">CBHHK200</strain>
    </source>
</reference>
<evidence type="ECO:0000256" key="3">
    <source>
        <dbReference type="ARBA" id="ARBA00022475"/>
    </source>
</evidence>
<keyword evidence="5" id="KW-0378">Hydrolase</keyword>
<comment type="subcellular location">
    <subcellularLocation>
        <location evidence="1">Cell membrane</location>
    </subcellularLocation>
</comment>
<feature type="chain" id="PRO_5042165139" evidence="12">
    <location>
        <begin position="21"/>
        <end position="544"/>
    </location>
</feature>
<gene>
    <name evidence="14" type="ORF">C8F04DRAFT_1254840</name>
</gene>
<keyword evidence="3" id="KW-1003">Cell membrane</keyword>
<dbReference type="PRINTS" id="PR00792">
    <property type="entry name" value="PEPSIN"/>
</dbReference>
<dbReference type="PANTHER" id="PTHR47966:SF75">
    <property type="entry name" value="ENDOPEPTIDASE (CTSD), PUTATIVE (AFU_ORTHOLOGUE AFUA_4G07040)-RELATED"/>
    <property type="match status" value="1"/>
</dbReference>
<dbReference type="AlphaFoldDB" id="A0AAD6T4B6"/>
<keyword evidence="10" id="KW-1015">Disulfide bond</keyword>
<dbReference type="SUPFAM" id="SSF50630">
    <property type="entry name" value="Acid proteases"/>
    <property type="match status" value="1"/>
</dbReference>
<evidence type="ECO:0000256" key="1">
    <source>
        <dbReference type="ARBA" id="ARBA00004236"/>
    </source>
</evidence>
<feature type="compositionally biased region" description="Basic residues" evidence="11">
    <location>
        <begin position="119"/>
        <end position="130"/>
    </location>
</feature>
<dbReference type="Proteomes" id="UP001218188">
    <property type="component" value="Unassembled WGS sequence"/>
</dbReference>
<comment type="similarity">
    <text evidence="2">Belongs to the peptidase A1 family.</text>
</comment>
<protein>
    <submittedName>
        <fullName evidence="14">Acid protease</fullName>
    </submittedName>
</protein>
<evidence type="ECO:0000256" key="12">
    <source>
        <dbReference type="SAM" id="SignalP"/>
    </source>
</evidence>
<evidence type="ECO:0000256" key="11">
    <source>
        <dbReference type="SAM" id="MobiDB-lite"/>
    </source>
</evidence>
<evidence type="ECO:0000313" key="15">
    <source>
        <dbReference type="Proteomes" id="UP001218188"/>
    </source>
</evidence>
<evidence type="ECO:0000256" key="6">
    <source>
        <dbReference type="ARBA" id="ARBA00023136"/>
    </source>
</evidence>
<dbReference type="PANTHER" id="PTHR47966">
    <property type="entry name" value="BETA-SITE APP-CLEAVING ENZYME, ISOFORM A-RELATED"/>
    <property type="match status" value="1"/>
</dbReference>
<dbReference type="CDD" id="cd05471">
    <property type="entry name" value="pepsin_like"/>
    <property type="match status" value="1"/>
</dbReference>
<evidence type="ECO:0000256" key="10">
    <source>
        <dbReference type="PIRSR" id="PIRSR601461-2"/>
    </source>
</evidence>
<dbReference type="InterPro" id="IPR034164">
    <property type="entry name" value="Pepsin-like_dom"/>
</dbReference>
<evidence type="ECO:0000256" key="7">
    <source>
        <dbReference type="ARBA" id="ARBA00023180"/>
    </source>
</evidence>
<sequence>MHLSLSFSALLAGVLVAVDAAPLAQPAKPRFVSMPLTRMEARGDAHPQIMLQQHINRASKRLARMTGREAPTDAMMLEALRKRVLAVEGTEGLERRFNRAGVPSQSDKRFNRTGVNKNERRHRKGKKAKAKAGAAGAAAGGAAAAGAAGAAAAAAAGAAGAGAAGAGAAGAGAAAAGNGTAAAAGGASALGGPDSAQGVTAANTPTTANSLGLNIESQDVGFLATVQLGTPPANYLILMDSGSADFWVASEACQSSAGGDCGQHQTLGSQSSSSFVASNNPFQVTYGTGAVQGAIITDNVAIAGLQLKAHTFGVTTEETPDFADDSVPFDGLMGLAKSALSEQKTPTPVESLASQGLIADAITAYKIPRLADNKNDGEITFGAPDPSKFDAATLTTVPNVNAQGFWEAAMDAVTVDGQDAGLAGRTSILDTGTTLIVAPVDDATAVHNLITGSKTDGQGQFTIPCTFNQTVALTFGKTVFAIDPRDMAIQPVDPNDPTGDCVSGISGGSFGTSNTEWLVGDVFLKNAYYITDVGKNEISLAKLV</sequence>
<keyword evidence="4 14" id="KW-0645">Protease</keyword>
<evidence type="ECO:0000256" key="8">
    <source>
        <dbReference type="ARBA" id="ARBA00023288"/>
    </source>
</evidence>
<evidence type="ECO:0000259" key="13">
    <source>
        <dbReference type="PROSITE" id="PS51767"/>
    </source>
</evidence>
<evidence type="ECO:0000256" key="2">
    <source>
        <dbReference type="ARBA" id="ARBA00007447"/>
    </source>
</evidence>
<dbReference type="FunFam" id="2.40.70.10:FF:000060">
    <property type="entry name" value="Aspartic-type endopeptidase ctsD"/>
    <property type="match status" value="1"/>
</dbReference>
<dbReference type="Gene3D" id="2.40.70.10">
    <property type="entry name" value="Acid Proteases"/>
    <property type="match status" value="2"/>
</dbReference>
<feature type="active site" evidence="9">
    <location>
        <position position="430"/>
    </location>
</feature>
<feature type="region of interest" description="Disordered" evidence="11">
    <location>
        <begin position="96"/>
        <end position="131"/>
    </location>
</feature>
<proteinExistence type="inferred from homology"/>
<dbReference type="GO" id="GO:0004190">
    <property type="term" value="F:aspartic-type endopeptidase activity"/>
    <property type="evidence" value="ECO:0007669"/>
    <property type="project" value="InterPro"/>
</dbReference>
<comment type="caution">
    <text evidence="14">The sequence shown here is derived from an EMBL/GenBank/DDBJ whole genome shotgun (WGS) entry which is preliminary data.</text>
</comment>
<dbReference type="InterPro" id="IPR021109">
    <property type="entry name" value="Peptidase_aspartic_dom_sf"/>
</dbReference>
<dbReference type="InterPro" id="IPR033121">
    <property type="entry name" value="PEPTIDASE_A1"/>
</dbReference>
<keyword evidence="12" id="KW-0732">Signal</keyword>
<feature type="region of interest" description="Disordered" evidence="11">
    <location>
        <begin position="184"/>
        <end position="203"/>
    </location>
</feature>
<evidence type="ECO:0000256" key="4">
    <source>
        <dbReference type="ARBA" id="ARBA00022670"/>
    </source>
</evidence>
<dbReference type="InterPro" id="IPR001461">
    <property type="entry name" value="Aspartic_peptidase_A1"/>
</dbReference>
<evidence type="ECO:0000256" key="9">
    <source>
        <dbReference type="PIRSR" id="PIRSR601461-1"/>
    </source>
</evidence>
<feature type="active site" evidence="9">
    <location>
        <position position="240"/>
    </location>
</feature>
<feature type="disulfide bond" evidence="10">
    <location>
        <begin position="253"/>
        <end position="261"/>
    </location>
</feature>